<dbReference type="CDD" id="cd04496">
    <property type="entry name" value="SSB_OBF"/>
    <property type="match status" value="1"/>
</dbReference>
<organism evidence="3 4">
    <name type="scientific">Datura stramonium</name>
    <name type="common">Jimsonweed</name>
    <name type="synonym">Common thornapple</name>
    <dbReference type="NCBI Taxonomy" id="4076"/>
    <lineage>
        <taxon>Eukaryota</taxon>
        <taxon>Viridiplantae</taxon>
        <taxon>Streptophyta</taxon>
        <taxon>Embryophyta</taxon>
        <taxon>Tracheophyta</taxon>
        <taxon>Spermatophyta</taxon>
        <taxon>Magnoliopsida</taxon>
        <taxon>eudicotyledons</taxon>
        <taxon>Gunneridae</taxon>
        <taxon>Pentapetalae</taxon>
        <taxon>asterids</taxon>
        <taxon>lamiids</taxon>
        <taxon>Solanales</taxon>
        <taxon>Solanaceae</taxon>
        <taxon>Solanoideae</taxon>
        <taxon>Datureae</taxon>
        <taxon>Datura</taxon>
    </lineage>
</organism>
<proteinExistence type="predicted"/>
<dbReference type="Gene3D" id="2.40.50.140">
    <property type="entry name" value="Nucleic acid-binding proteins"/>
    <property type="match status" value="1"/>
</dbReference>
<comment type="caution">
    <text evidence="3">The sequence shown here is derived from an EMBL/GenBank/DDBJ whole genome shotgun (WGS) entry which is preliminary data.</text>
</comment>
<dbReference type="InterPro" id="IPR000424">
    <property type="entry name" value="Primosome_PriB/ssb"/>
</dbReference>
<dbReference type="EMBL" id="JACEIK010001148">
    <property type="protein sequence ID" value="MCD7466488.1"/>
    <property type="molecule type" value="Genomic_DNA"/>
</dbReference>
<evidence type="ECO:0000256" key="1">
    <source>
        <dbReference type="ARBA" id="ARBA00023125"/>
    </source>
</evidence>
<dbReference type="InterPro" id="IPR012340">
    <property type="entry name" value="NA-bd_OB-fold"/>
</dbReference>
<dbReference type="Proteomes" id="UP000823775">
    <property type="component" value="Unassembled WGS sequence"/>
</dbReference>
<protein>
    <recommendedName>
        <fullName evidence="5">Single-stranded DNA-binding protein</fullName>
    </recommendedName>
</protein>
<dbReference type="PANTHER" id="PTHR10302:SF0">
    <property type="entry name" value="SINGLE-STRANDED DNA-BINDING PROTEIN, MITOCHONDRIAL"/>
    <property type="match status" value="1"/>
</dbReference>
<reference evidence="3 4" key="1">
    <citation type="journal article" date="2021" name="BMC Genomics">
        <title>Datura genome reveals duplications of psychoactive alkaloid biosynthetic genes and high mutation rate following tissue culture.</title>
        <authorList>
            <person name="Rajewski A."/>
            <person name="Carter-House D."/>
            <person name="Stajich J."/>
            <person name="Litt A."/>
        </authorList>
    </citation>
    <scope>NUCLEOTIDE SEQUENCE [LARGE SCALE GENOMIC DNA]</scope>
    <source>
        <strain evidence="3">AR-01</strain>
    </source>
</reference>
<dbReference type="InterPro" id="IPR011344">
    <property type="entry name" value="ssDNA-bd"/>
</dbReference>
<evidence type="ECO:0000313" key="4">
    <source>
        <dbReference type="Proteomes" id="UP000823775"/>
    </source>
</evidence>
<sequence length="69" mass="7942">MATLVSMRSLKTTIWINLTFWDELANVANQHIEKGHQIYVSGRLILHTVEGDDGKEQTYYKVVVSIEFC</sequence>
<evidence type="ECO:0000313" key="3">
    <source>
        <dbReference type="EMBL" id="MCD7466488.1"/>
    </source>
</evidence>
<dbReference type="PANTHER" id="PTHR10302">
    <property type="entry name" value="SINGLE-STRANDED DNA-BINDING PROTEIN"/>
    <property type="match status" value="1"/>
</dbReference>
<evidence type="ECO:0000256" key="2">
    <source>
        <dbReference type="PROSITE-ProRule" id="PRU00252"/>
    </source>
</evidence>
<name>A0ABS8T6B3_DATST</name>
<keyword evidence="4" id="KW-1185">Reference proteome</keyword>
<gene>
    <name evidence="3" type="ORF">HAX54_003243</name>
</gene>
<dbReference type="Pfam" id="PF00436">
    <property type="entry name" value="SSB"/>
    <property type="match status" value="1"/>
</dbReference>
<evidence type="ECO:0008006" key="5">
    <source>
        <dbReference type="Google" id="ProtNLM"/>
    </source>
</evidence>
<dbReference type="PROSITE" id="PS50935">
    <property type="entry name" value="SSB"/>
    <property type="match status" value="1"/>
</dbReference>
<dbReference type="SUPFAM" id="SSF50249">
    <property type="entry name" value="Nucleic acid-binding proteins"/>
    <property type="match status" value="1"/>
</dbReference>
<accession>A0ABS8T6B3</accession>
<keyword evidence="1 2" id="KW-0238">DNA-binding</keyword>